<name>A0A1G7Q3M0_9SPHI</name>
<dbReference type="RefSeq" id="WP_090497013.1">
    <property type="nucleotide sequence ID" value="NZ_FNCH01000002.1"/>
</dbReference>
<dbReference type="InterPro" id="IPR010982">
    <property type="entry name" value="Lambda_DNA-bd_dom_sf"/>
</dbReference>
<dbReference type="InterPro" id="IPR001387">
    <property type="entry name" value="Cro/C1-type_HTH"/>
</dbReference>
<dbReference type="OrthoDB" id="677191at2"/>
<dbReference type="SUPFAM" id="SSF47413">
    <property type="entry name" value="lambda repressor-like DNA-binding domains"/>
    <property type="match status" value="1"/>
</dbReference>
<accession>A0A1G7Q3M0</accession>
<evidence type="ECO:0000313" key="2">
    <source>
        <dbReference type="Proteomes" id="UP000199643"/>
    </source>
</evidence>
<sequence length="152" mass="17010">MSIQNIDALGSLLNADELSSLKKAAERHSQQSTMDFKIVSVDDKIVEIETSQGETASGKYATQQVLLKRTEELFKKRLPGLELQITANAVVPSPADVVDVPWIDQKMQEKGLRIKQIAFETGIDRESISDWVTGKKAMGKTVKAMFYFYLSR</sequence>
<dbReference type="GO" id="GO:0003677">
    <property type="term" value="F:DNA binding"/>
    <property type="evidence" value="ECO:0007669"/>
    <property type="project" value="InterPro"/>
</dbReference>
<dbReference type="STRING" id="405671.SAMN05421827_102154"/>
<organism evidence="1 2">
    <name type="scientific">Pedobacter terrae</name>
    <dbReference type="NCBI Taxonomy" id="405671"/>
    <lineage>
        <taxon>Bacteria</taxon>
        <taxon>Pseudomonadati</taxon>
        <taxon>Bacteroidota</taxon>
        <taxon>Sphingobacteriia</taxon>
        <taxon>Sphingobacteriales</taxon>
        <taxon>Sphingobacteriaceae</taxon>
        <taxon>Pedobacter</taxon>
    </lineage>
</organism>
<keyword evidence="2" id="KW-1185">Reference proteome</keyword>
<reference evidence="2" key="1">
    <citation type="submission" date="2016-10" db="EMBL/GenBank/DDBJ databases">
        <authorList>
            <person name="Varghese N."/>
            <person name="Submissions S."/>
        </authorList>
    </citation>
    <scope>NUCLEOTIDE SEQUENCE [LARGE SCALE GENOMIC DNA]</scope>
    <source>
        <strain evidence="2">DSM 17933</strain>
    </source>
</reference>
<dbReference type="AlphaFoldDB" id="A0A1G7Q3M0"/>
<evidence type="ECO:0008006" key="3">
    <source>
        <dbReference type="Google" id="ProtNLM"/>
    </source>
</evidence>
<dbReference type="Proteomes" id="UP000199643">
    <property type="component" value="Unassembled WGS sequence"/>
</dbReference>
<dbReference type="CDD" id="cd00093">
    <property type="entry name" value="HTH_XRE"/>
    <property type="match status" value="1"/>
</dbReference>
<protein>
    <recommendedName>
        <fullName evidence="3">Helix-turn-helix</fullName>
    </recommendedName>
</protein>
<dbReference type="EMBL" id="FNCH01000002">
    <property type="protein sequence ID" value="SDF93083.1"/>
    <property type="molecule type" value="Genomic_DNA"/>
</dbReference>
<evidence type="ECO:0000313" key="1">
    <source>
        <dbReference type="EMBL" id="SDF93083.1"/>
    </source>
</evidence>
<gene>
    <name evidence="1" type="ORF">SAMN05421827_102154</name>
</gene>
<proteinExistence type="predicted"/>